<gene>
    <name evidence="1" type="ORF">Patl1_26054</name>
</gene>
<proteinExistence type="predicted"/>
<reference evidence="2" key="1">
    <citation type="journal article" date="2023" name="G3 (Bethesda)">
        <title>Genome assembly and association tests identify interacting loci associated with vigor, precocity, and sex in interspecific pistachio rootstocks.</title>
        <authorList>
            <person name="Palmer W."/>
            <person name="Jacygrad E."/>
            <person name="Sagayaradj S."/>
            <person name="Cavanaugh K."/>
            <person name="Han R."/>
            <person name="Bertier L."/>
            <person name="Beede B."/>
            <person name="Kafkas S."/>
            <person name="Golino D."/>
            <person name="Preece J."/>
            <person name="Michelmore R."/>
        </authorList>
    </citation>
    <scope>NUCLEOTIDE SEQUENCE [LARGE SCALE GENOMIC DNA]</scope>
</reference>
<comment type="caution">
    <text evidence="1">The sequence shown here is derived from an EMBL/GenBank/DDBJ whole genome shotgun (WGS) entry which is preliminary data.</text>
</comment>
<accession>A0ACC1B4F4</accession>
<keyword evidence="2" id="KW-1185">Reference proteome</keyword>
<protein>
    <submittedName>
        <fullName evidence="1">Uncharacterized protein</fullName>
    </submittedName>
</protein>
<evidence type="ECO:0000313" key="2">
    <source>
        <dbReference type="Proteomes" id="UP001164250"/>
    </source>
</evidence>
<sequence>MHTGNQAVNDKNFLLQLTEARLPSSVMHQGTLKQDMGVD</sequence>
<organism evidence="1 2">
    <name type="scientific">Pistacia atlantica</name>
    <dbReference type="NCBI Taxonomy" id="434234"/>
    <lineage>
        <taxon>Eukaryota</taxon>
        <taxon>Viridiplantae</taxon>
        <taxon>Streptophyta</taxon>
        <taxon>Embryophyta</taxon>
        <taxon>Tracheophyta</taxon>
        <taxon>Spermatophyta</taxon>
        <taxon>Magnoliopsida</taxon>
        <taxon>eudicotyledons</taxon>
        <taxon>Gunneridae</taxon>
        <taxon>Pentapetalae</taxon>
        <taxon>rosids</taxon>
        <taxon>malvids</taxon>
        <taxon>Sapindales</taxon>
        <taxon>Anacardiaceae</taxon>
        <taxon>Pistacia</taxon>
    </lineage>
</organism>
<dbReference type="EMBL" id="CM047903">
    <property type="protein sequence ID" value="KAJ0093772.1"/>
    <property type="molecule type" value="Genomic_DNA"/>
</dbReference>
<evidence type="ECO:0000313" key="1">
    <source>
        <dbReference type="EMBL" id="KAJ0093772.1"/>
    </source>
</evidence>
<name>A0ACC1B4F4_9ROSI</name>
<dbReference type="Proteomes" id="UP001164250">
    <property type="component" value="Chromosome 7"/>
</dbReference>